<organism evidence="2 3">
    <name type="scientific">Gonapodya prolifera (strain JEL478)</name>
    <name type="common">Monoblepharis prolifera</name>
    <dbReference type="NCBI Taxonomy" id="1344416"/>
    <lineage>
        <taxon>Eukaryota</taxon>
        <taxon>Fungi</taxon>
        <taxon>Fungi incertae sedis</taxon>
        <taxon>Chytridiomycota</taxon>
        <taxon>Chytridiomycota incertae sedis</taxon>
        <taxon>Monoblepharidomycetes</taxon>
        <taxon>Monoblepharidales</taxon>
        <taxon>Gonapodyaceae</taxon>
        <taxon>Gonapodya</taxon>
    </lineage>
</organism>
<dbReference type="EMBL" id="KQ965759">
    <property type="protein sequence ID" value="KXS15806.1"/>
    <property type="molecule type" value="Genomic_DNA"/>
</dbReference>
<reference evidence="2 3" key="1">
    <citation type="journal article" date="2015" name="Genome Biol. Evol.">
        <title>Phylogenomic analyses indicate that early fungi evolved digesting cell walls of algal ancestors of land plants.</title>
        <authorList>
            <person name="Chang Y."/>
            <person name="Wang S."/>
            <person name="Sekimoto S."/>
            <person name="Aerts A.L."/>
            <person name="Choi C."/>
            <person name="Clum A."/>
            <person name="LaButti K.M."/>
            <person name="Lindquist E.A."/>
            <person name="Yee Ngan C."/>
            <person name="Ohm R.A."/>
            <person name="Salamov A.A."/>
            <person name="Grigoriev I.V."/>
            <person name="Spatafora J.W."/>
            <person name="Berbee M.L."/>
        </authorList>
    </citation>
    <scope>NUCLEOTIDE SEQUENCE [LARGE SCALE GENOMIC DNA]</scope>
    <source>
        <strain evidence="2 3">JEL478</strain>
    </source>
</reference>
<name>A0A139AG82_GONPJ</name>
<feature type="region of interest" description="Disordered" evidence="1">
    <location>
        <begin position="128"/>
        <end position="225"/>
    </location>
</feature>
<evidence type="ECO:0000313" key="2">
    <source>
        <dbReference type="EMBL" id="KXS15806.1"/>
    </source>
</evidence>
<dbReference type="AlphaFoldDB" id="A0A139AG82"/>
<feature type="region of interest" description="Disordered" evidence="1">
    <location>
        <begin position="1"/>
        <end position="29"/>
    </location>
</feature>
<protein>
    <submittedName>
        <fullName evidence="2">Uncharacterized protein</fullName>
    </submittedName>
</protein>
<evidence type="ECO:0000256" key="1">
    <source>
        <dbReference type="SAM" id="MobiDB-lite"/>
    </source>
</evidence>
<dbReference type="Proteomes" id="UP000070544">
    <property type="component" value="Unassembled WGS sequence"/>
</dbReference>
<feature type="compositionally biased region" description="Basic and acidic residues" evidence="1">
    <location>
        <begin position="202"/>
        <end position="216"/>
    </location>
</feature>
<accession>A0A139AG82</accession>
<proteinExistence type="predicted"/>
<feature type="compositionally biased region" description="Low complexity" evidence="1">
    <location>
        <begin position="128"/>
        <end position="137"/>
    </location>
</feature>
<gene>
    <name evidence="2" type="ORF">M427DRAFT_308883</name>
</gene>
<dbReference type="OrthoDB" id="10261408at2759"/>
<evidence type="ECO:0000313" key="3">
    <source>
        <dbReference type="Proteomes" id="UP000070544"/>
    </source>
</evidence>
<sequence length="246" mass="27118">MASGGADPPVASQSQNYGIEGSTRRSGKRLFRKRAVPVELRRPSEQRCTTTANRNNIDCHLLTHRCDARQPRCSHCEQRDIECDCSWEQKPRGLAADPLSARSAPLRRLNAQNIPLQHSPRDLLQLATSASSSPPATFHRKSAIKRRRASSLSLASDENRKDSSTGTPETAYRRTSLVDFTPSSLNGHDDLALTQGSYSSDSPKEAHNPSHRESGDAPRGPTRAKLGLFPADLTQAIQPEIRRHIV</sequence>
<keyword evidence="3" id="KW-1185">Reference proteome</keyword>
<feature type="compositionally biased region" description="Basic residues" evidence="1">
    <location>
        <begin position="138"/>
        <end position="149"/>
    </location>
</feature>